<dbReference type="InterPro" id="IPR014819">
    <property type="entry name" value="PriCT_2"/>
</dbReference>
<sequence>MDEGKSSAPTKPVALEVREHGIPKCLKNHNAWMCWRYVLRGTKWNKVPFQPNGKHASSTNPATWNSFDAVMAAYKHGGFDGIGIALDGKPDANGLVLAGIDFDKVLDGDRLADNAKEWIKRVGTYWEKSPSNTGIRLFCYARPLPSGIAAGGAELYTAGRYLTVTGHGVGEVKEAADAFDALAAALKPQIKAPHGASGGITPGVIQGALPRFPVAVAQIAGQMAAVFKGMTPSPDEFGGGIKDRPDLEKIRSAAEAVNQPVNGVRPLADEKRWCDVAMTLAAAAAEYPEHEEDLYTILDDVSKQPGTDKYEATENRKRFDRFKQDTLTRRAKGQTVQTIATLFHMAQQVGWQPPQLLQQPALPALAALDVATMPAVLPKRQWLYGSDLVRGYVTVLAAPGGAGKTALTISTGLALATGQALLGDWVHSPQRVLLVNGEDGTNELLLRVQAAAIHHRVAMSALHGRLFPAGADKLRLRLVVIDPQTRAPTVNVQALDHLVALARDVDVVVLDPLVRFSEASENDAAAADMLMAALSRVASEAGVAVLAVHHTRKGARADADGADAVRGSSAIVAAARVALGITTLRPEEALKLGVPPDLARLHFSLDNLKANLAPPSERRWFHLVSVQLTNADPANGYHEGDKVQAVERFTPQPTASLLTDAVRQAVLRAVAAGCPGPAGGPVMPLSPSSNAGQRSAMPVIAAAIAPFFGQFSEEQHKQLAKEVLADVMGRGWITEETVQVPKKGRGTNGRQGLVVHWDRTLWPDAAKPDGGATT</sequence>
<gene>
    <name evidence="2" type="ORF">LHA35_05415</name>
</gene>
<dbReference type="AlphaFoldDB" id="A0A9X1L9H5"/>
<dbReference type="InterPro" id="IPR027417">
    <property type="entry name" value="P-loop_NTPase"/>
</dbReference>
<dbReference type="Pfam" id="PF08707">
    <property type="entry name" value="PriCT_2"/>
    <property type="match status" value="1"/>
</dbReference>
<dbReference type="SUPFAM" id="SSF52540">
    <property type="entry name" value="P-loop containing nucleoside triphosphate hydrolases"/>
    <property type="match status" value="1"/>
</dbReference>
<evidence type="ECO:0000313" key="3">
    <source>
        <dbReference type="Proteomes" id="UP001139311"/>
    </source>
</evidence>
<dbReference type="EMBL" id="JAJAQI010000006">
    <property type="protein sequence ID" value="MCB4821170.1"/>
    <property type="molecule type" value="Genomic_DNA"/>
</dbReference>
<dbReference type="GO" id="GO:0016817">
    <property type="term" value="F:hydrolase activity, acting on acid anhydrides"/>
    <property type="evidence" value="ECO:0007669"/>
    <property type="project" value="InterPro"/>
</dbReference>
<evidence type="ECO:0000259" key="1">
    <source>
        <dbReference type="Pfam" id="PF08707"/>
    </source>
</evidence>
<accession>A0A9X1L9H5</accession>
<reference evidence="2" key="1">
    <citation type="submission" date="2021-10" db="EMBL/GenBank/DDBJ databases">
        <title>Roseicella aerolatum sp. nov., isolated from aerosols of e-waste dismantling site.</title>
        <authorList>
            <person name="Qin T."/>
        </authorList>
    </citation>
    <scope>NUCLEOTIDE SEQUENCE</scope>
    <source>
        <strain evidence="2">GB24</strain>
    </source>
</reference>
<evidence type="ECO:0000313" key="2">
    <source>
        <dbReference type="EMBL" id="MCB4821170.1"/>
    </source>
</evidence>
<proteinExistence type="predicted"/>
<dbReference type="Gene3D" id="3.40.50.300">
    <property type="entry name" value="P-loop containing nucleotide triphosphate hydrolases"/>
    <property type="match status" value="1"/>
</dbReference>
<comment type="caution">
    <text evidence="2">The sequence shown here is derived from an EMBL/GenBank/DDBJ whole genome shotgun (WGS) entry which is preliminary data.</text>
</comment>
<dbReference type="Pfam" id="PF13481">
    <property type="entry name" value="AAA_25"/>
    <property type="match status" value="1"/>
</dbReference>
<name>A0A9X1L9H5_9PROT</name>
<organism evidence="2 3">
    <name type="scientific">Roseicella aerolata</name>
    <dbReference type="NCBI Taxonomy" id="2883479"/>
    <lineage>
        <taxon>Bacteria</taxon>
        <taxon>Pseudomonadati</taxon>
        <taxon>Pseudomonadota</taxon>
        <taxon>Alphaproteobacteria</taxon>
        <taxon>Acetobacterales</taxon>
        <taxon>Roseomonadaceae</taxon>
        <taxon>Roseicella</taxon>
    </lineage>
</organism>
<feature type="domain" description="Primase C-terminal 2" evidence="1">
    <location>
        <begin position="270"/>
        <end position="346"/>
    </location>
</feature>
<dbReference type="Proteomes" id="UP001139311">
    <property type="component" value="Unassembled WGS sequence"/>
</dbReference>
<dbReference type="RefSeq" id="WP_226605511.1">
    <property type="nucleotide sequence ID" value="NZ_JAJAQI010000006.1"/>
</dbReference>
<keyword evidence="3" id="KW-1185">Reference proteome</keyword>
<protein>
    <submittedName>
        <fullName evidence="2">AAA family ATPase</fullName>
    </submittedName>
</protein>